<dbReference type="PANTHER" id="PTHR42850">
    <property type="entry name" value="METALLOPHOSPHOESTERASE"/>
    <property type="match status" value="1"/>
</dbReference>
<dbReference type="PANTHER" id="PTHR42850:SF2">
    <property type="entry name" value="BLL5683 PROTEIN"/>
    <property type="match status" value="1"/>
</dbReference>
<dbReference type="Gene3D" id="3.60.21.10">
    <property type="match status" value="1"/>
</dbReference>
<dbReference type="Pfam" id="PF12850">
    <property type="entry name" value="Metallophos_2"/>
    <property type="match status" value="1"/>
</dbReference>
<dbReference type="EMBL" id="MLJW01000101">
    <property type="protein sequence ID" value="OIQ99844.1"/>
    <property type="molecule type" value="Genomic_DNA"/>
</dbReference>
<comment type="caution">
    <text evidence="2">The sequence shown here is derived from an EMBL/GenBank/DDBJ whole genome shotgun (WGS) entry which is preliminary data.</text>
</comment>
<sequence>MLFVTGAAWCQNEHNTIEASTMPTTSTLRIAVVSDIHGNLAALHAVLDDIARRGADLIVDCGDLLSGPLWPRETAELLMRLDWPSIAGNHERQLLACAQSPGGAPDQFAFEACEDRHLAWLAALPASRMPAPDVLMVHGRPENDLDYLLETVSPDAGAAGARLARPQEIAARLKGLDRPQLLLCGHSHQPRVVRHGPSLLVNPGSVGLPAFDDSHGGFHVIETGSPHARYALCERRAGRWSAALLAVDYDWDAAARKARAEGAADWAAWLESGRAM</sequence>
<dbReference type="PIRSF" id="PIRSF000883">
    <property type="entry name" value="Pesterase_MJ0912"/>
    <property type="match status" value="1"/>
</dbReference>
<dbReference type="GO" id="GO:0005737">
    <property type="term" value="C:cytoplasm"/>
    <property type="evidence" value="ECO:0007669"/>
    <property type="project" value="TreeGrafter"/>
</dbReference>
<dbReference type="AlphaFoldDB" id="A0A1J5S6J2"/>
<dbReference type="InterPro" id="IPR024654">
    <property type="entry name" value="Calcineurin-like_PHP_lpxH"/>
</dbReference>
<dbReference type="GO" id="GO:0016791">
    <property type="term" value="F:phosphatase activity"/>
    <property type="evidence" value="ECO:0007669"/>
    <property type="project" value="TreeGrafter"/>
</dbReference>
<gene>
    <name evidence="2" type="ORF">GALL_180500</name>
</gene>
<evidence type="ECO:0000313" key="2">
    <source>
        <dbReference type="EMBL" id="OIQ99844.1"/>
    </source>
</evidence>
<accession>A0A1J5S6J2</accession>
<dbReference type="SUPFAM" id="SSF56300">
    <property type="entry name" value="Metallo-dependent phosphatases"/>
    <property type="match status" value="1"/>
</dbReference>
<organism evidence="2">
    <name type="scientific">mine drainage metagenome</name>
    <dbReference type="NCBI Taxonomy" id="410659"/>
    <lineage>
        <taxon>unclassified sequences</taxon>
        <taxon>metagenomes</taxon>
        <taxon>ecological metagenomes</taxon>
    </lineage>
</organism>
<proteinExistence type="predicted"/>
<feature type="domain" description="Calcineurin-like phosphoesterase" evidence="1">
    <location>
        <begin position="28"/>
        <end position="222"/>
    </location>
</feature>
<dbReference type="InterPro" id="IPR050126">
    <property type="entry name" value="Ap4A_hydrolase"/>
</dbReference>
<dbReference type="InterPro" id="IPR011152">
    <property type="entry name" value="Pesterase_MJ0912"/>
</dbReference>
<protein>
    <submittedName>
        <fullName evidence="2">Phosphodiesterase</fullName>
    </submittedName>
</protein>
<dbReference type="InterPro" id="IPR029052">
    <property type="entry name" value="Metallo-depent_PP-like"/>
</dbReference>
<reference evidence="2" key="1">
    <citation type="submission" date="2016-10" db="EMBL/GenBank/DDBJ databases">
        <title>Sequence of Gallionella enrichment culture.</title>
        <authorList>
            <person name="Poehlein A."/>
            <person name="Muehling M."/>
            <person name="Daniel R."/>
        </authorList>
    </citation>
    <scope>NUCLEOTIDE SEQUENCE</scope>
</reference>
<evidence type="ECO:0000259" key="1">
    <source>
        <dbReference type="Pfam" id="PF12850"/>
    </source>
</evidence>
<name>A0A1J5S6J2_9ZZZZ</name>